<feature type="domain" description="Gfo/Idh/MocA-like oxidoreductase N-terminal" evidence="3">
    <location>
        <begin position="4"/>
        <end position="118"/>
    </location>
</feature>
<keyword evidence="6" id="KW-1185">Reference proteome</keyword>
<dbReference type="PANTHER" id="PTHR43818">
    <property type="entry name" value="BCDNA.GH03377"/>
    <property type="match status" value="1"/>
</dbReference>
<dbReference type="GO" id="GO:0016491">
    <property type="term" value="F:oxidoreductase activity"/>
    <property type="evidence" value="ECO:0007669"/>
    <property type="project" value="UniProtKB-KW"/>
</dbReference>
<feature type="domain" description="GFO/IDH/MocA-like oxidoreductase" evidence="4">
    <location>
        <begin position="130"/>
        <end position="265"/>
    </location>
</feature>
<dbReference type="Pfam" id="PF22725">
    <property type="entry name" value="GFO_IDH_MocA_C3"/>
    <property type="match status" value="1"/>
</dbReference>
<dbReference type="Pfam" id="PF01408">
    <property type="entry name" value="GFO_IDH_MocA"/>
    <property type="match status" value="1"/>
</dbReference>
<keyword evidence="2" id="KW-0520">NAD</keyword>
<dbReference type="SUPFAM" id="SSF55347">
    <property type="entry name" value="Glyceraldehyde-3-phosphate dehydrogenase-like, C-terminal domain"/>
    <property type="match status" value="1"/>
</dbReference>
<name>A0A0M2H263_9MICO</name>
<dbReference type="OrthoDB" id="9776544at2"/>
<organism evidence="5 6">
    <name type="scientific">Microbacterium terrae</name>
    <dbReference type="NCBI Taxonomy" id="69369"/>
    <lineage>
        <taxon>Bacteria</taxon>
        <taxon>Bacillati</taxon>
        <taxon>Actinomycetota</taxon>
        <taxon>Actinomycetes</taxon>
        <taxon>Micrococcales</taxon>
        <taxon>Microbacteriaceae</taxon>
        <taxon>Microbacterium</taxon>
    </lineage>
</organism>
<accession>A0A0M2H263</accession>
<dbReference type="EMBL" id="JYIZ01000057">
    <property type="protein sequence ID" value="KJL37539.1"/>
    <property type="molecule type" value="Genomic_DNA"/>
</dbReference>
<dbReference type="GO" id="GO:0000166">
    <property type="term" value="F:nucleotide binding"/>
    <property type="evidence" value="ECO:0007669"/>
    <property type="project" value="InterPro"/>
</dbReference>
<dbReference type="InterPro" id="IPR055170">
    <property type="entry name" value="GFO_IDH_MocA-like_dom"/>
</dbReference>
<protein>
    <submittedName>
        <fullName evidence="5">Oxidoreductase YdgJ</fullName>
        <ecNumber evidence="5">1.-.-.-</ecNumber>
    </submittedName>
</protein>
<evidence type="ECO:0000259" key="3">
    <source>
        <dbReference type="Pfam" id="PF01408"/>
    </source>
</evidence>
<comment type="caution">
    <text evidence="5">The sequence shown here is derived from an EMBL/GenBank/DDBJ whole genome shotgun (WGS) entry which is preliminary data.</text>
</comment>
<dbReference type="SUPFAM" id="SSF51735">
    <property type="entry name" value="NAD(P)-binding Rossmann-fold domains"/>
    <property type="match status" value="1"/>
</dbReference>
<evidence type="ECO:0000256" key="1">
    <source>
        <dbReference type="ARBA" id="ARBA00023002"/>
    </source>
</evidence>
<reference evidence="5 6" key="1">
    <citation type="submission" date="2015-02" db="EMBL/GenBank/DDBJ databases">
        <title>Draft genome sequences of ten Microbacterium spp. with emphasis on heavy metal contaminated environments.</title>
        <authorList>
            <person name="Corretto E."/>
        </authorList>
    </citation>
    <scope>NUCLEOTIDE SEQUENCE [LARGE SCALE GENOMIC DNA]</scope>
    <source>
        <strain evidence="5 6">DSM 12510</strain>
    </source>
</reference>
<dbReference type="InterPro" id="IPR000683">
    <property type="entry name" value="Gfo/Idh/MocA-like_OxRdtase_N"/>
</dbReference>
<dbReference type="AlphaFoldDB" id="A0A0M2H263"/>
<dbReference type="PANTHER" id="PTHR43818:SF11">
    <property type="entry name" value="BCDNA.GH03377"/>
    <property type="match status" value="1"/>
</dbReference>
<dbReference type="Gene3D" id="3.30.360.10">
    <property type="entry name" value="Dihydrodipicolinate Reductase, domain 2"/>
    <property type="match status" value="1"/>
</dbReference>
<dbReference type="InterPro" id="IPR050463">
    <property type="entry name" value="Gfo/Idh/MocA_oxidrdct_glycsds"/>
</dbReference>
<dbReference type="PATRIC" id="fig|92835.4.peg.3328"/>
<gene>
    <name evidence="5" type="primary">ydgJ</name>
    <name evidence="5" type="ORF">RS81_03296</name>
</gene>
<evidence type="ECO:0000256" key="2">
    <source>
        <dbReference type="ARBA" id="ARBA00023027"/>
    </source>
</evidence>
<dbReference type="InterPro" id="IPR036291">
    <property type="entry name" value="NAD(P)-bd_dom_sf"/>
</dbReference>
<dbReference type="EC" id="1.-.-.-" evidence="5"/>
<keyword evidence="1 5" id="KW-0560">Oxidoreductase</keyword>
<dbReference type="STRING" id="92835.RS81_03296"/>
<evidence type="ECO:0000259" key="4">
    <source>
        <dbReference type="Pfam" id="PF22725"/>
    </source>
</evidence>
<evidence type="ECO:0000313" key="5">
    <source>
        <dbReference type="EMBL" id="KJL37539.1"/>
    </source>
</evidence>
<evidence type="ECO:0000313" key="6">
    <source>
        <dbReference type="Proteomes" id="UP000033956"/>
    </source>
</evidence>
<dbReference type="Proteomes" id="UP000033956">
    <property type="component" value="Unassembled WGS sequence"/>
</dbReference>
<dbReference type="Gene3D" id="3.40.50.720">
    <property type="entry name" value="NAD(P)-binding Rossmann-like Domain"/>
    <property type="match status" value="1"/>
</dbReference>
<proteinExistence type="predicted"/>
<sequence>MEPMRVGVVGTGMISDTFLRNTQGLFSNLELVAVSARDADRIAAKAAQFGIAGHTLEQMLDDRSIDLILNLTPVEAHAEVIERALHAGKHVFSEKTLTADHTSARRLADLAEARGLRLGCAPDTFLGAGVQTAAEAIAEGLIGQPTGFTVMLNRGLDLLYEFLPFLLRPGAGMGYDFGVYALTAVLSILGPVAEVSGFVQTNRPLRHSILDRGDTAPTEYEIRNENIMSAVLRLESGVLGTVMFNGDAVFPEHHYLCIQGTEGLILLPNPNEFGGEVKVVRGLTHPRQLAGATAAEETLPVHHGYRDESRGLGAAEMAAAIHEDRPHRASAELSCHIIDVLDGVVASSASGRHQTITSTFTVPDRLRGDERF</sequence>